<sequence>MLTLSLQDPNATYSQGDLVAGQVSFQGVGATHPLASQSVHIQVEFTGHTKTTTPDSGDRYGQADLCWTRVAQFQCLYGSQPQCQQQQPTASWPFAFTFPSRASPVVPSVVDMRGWTKQMTTIRSDHALPPTFIDQGVPPGFMAAVEYRIRASAWGKSSRFGSARVVLGEQSVSIVYRPRDDPALFRGLKKENNTGEVHKLRAHRTIKSALFLPKQKDKREKTPEKTGLRERARSLLPRSLQLPSLQCQVELVVPAQIHLGEEIPCLVKVIPLLDSTSSTVSAAPPFTLSAFSITVTGKTRVWAAGEARDIDDVKSRADVVLDRSKTEMNVPLASSSSSSASAAAAESNYARAIIISPAVQGTAPTFETYNIFRTYAMRVVVDIHCADVSMNMAEEVELVVLPGTGDYYSSTLHGAAGQGDFDVLDPARLPSYVEAVSETAQAVFSILGG</sequence>
<evidence type="ECO:0008006" key="3">
    <source>
        <dbReference type="Google" id="ProtNLM"/>
    </source>
</evidence>
<reference evidence="1 2" key="1">
    <citation type="submission" date="2024-07" db="EMBL/GenBank/DDBJ databases">
        <title>Section-level genome sequencing and comparative genomics of Aspergillus sections Usti and Cavernicolus.</title>
        <authorList>
            <consortium name="Lawrence Berkeley National Laboratory"/>
            <person name="Nybo J.L."/>
            <person name="Vesth T.C."/>
            <person name="Theobald S."/>
            <person name="Frisvad J.C."/>
            <person name="Larsen T.O."/>
            <person name="Kjaerboelling I."/>
            <person name="Rothschild-Mancinelli K."/>
            <person name="Lyhne E.K."/>
            <person name="Kogle M.E."/>
            <person name="Barry K."/>
            <person name="Clum A."/>
            <person name="Na H."/>
            <person name="Ledsgaard L."/>
            <person name="Lin J."/>
            <person name="Lipzen A."/>
            <person name="Kuo A."/>
            <person name="Riley R."/>
            <person name="Mondo S."/>
            <person name="Labutti K."/>
            <person name="Haridas S."/>
            <person name="Pangalinan J."/>
            <person name="Salamov A.A."/>
            <person name="Simmons B.A."/>
            <person name="Magnuson J.K."/>
            <person name="Chen J."/>
            <person name="Drula E."/>
            <person name="Henrissat B."/>
            <person name="Wiebenga A."/>
            <person name="Lubbers R.J."/>
            <person name="Gomes A.C."/>
            <person name="Makela M.R."/>
            <person name="Stajich J."/>
            <person name="Grigoriev I.V."/>
            <person name="Mortensen U.H."/>
            <person name="De Vries R.P."/>
            <person name="Baker S.E."/>
            <person name="Andersen M.R."/>
        </authorList>
    </citation>
    <scope>NUCLEOTIDE SEQUENCE [LARGE SCALE GENOMIC DNA]</scope>
    <source>
        <strain evidence="1 2">CBS 123904</strain>
    </source>
</reference>
<dbReference type="InterPro" id="IPR014752">
    <property type="entry name" value="Arrestin-like_C"/>
</dbReference>
<gene>
    <name evidence="1" type="ORF">BJY01DRAFT_220201</name>
</gene>
<name>A0ABR4JDS2_9EURO</name>
<protein>
    <recommendedName>
        <fullName evidence="3">Arrestin-like N-terminal domain-containing protein</fullName>
    </recommendedName>
</protein>
<comment type="caution">
    <text evidence="1">The sequence shown here is derived from an EMBL/GenBank/DDBJ whole genome shotgun (WGS) entry which is preliminary data.</text>
</comment>
<accession>A0ABR4JDS2</accession>
<proteinExistence type="predicted"/>
<organism evidence="1 2">
    <name type="scientific">Aspergillus pseudoustus</name>
    <dbReference type="NCBI Taxonomy" id="1810923"/>
    <lineage>
        <taxon>Eukaryota</taxon>
        <taxon>Fungi</taxon>
        <taxon>Dikarya</taxon>
        <taxon>Ascomycota</taxon>
        <taxon>Pezizomycotina</taxon>
        <taxon>Eurotiomycetes</taxon>
        <taxon>Eurotiomycetidae</taxon>
        <taxon>Eurotiales</taxon>
        <taxon>Aspergillaceae</taxon>
        <taxon>Aspergillus</taxon>
        <taxon>Aspergillus subgen. Nidulantes</taxon>
    </lineage>
</organism>
<evidence type="ECO:0000313" key="2">
    <source>
        <dbReference type="Proteomes" id="UP001610446"/>
    </source>
</evidence>
<dbReference type="EMBL" id="JBFXLU010000149">
    <property type="protein sequence ID" value="KAL2838180.1"/>
    <property type="molecule type" value="Genomic_DNA"/>
</dbReference>
<dbReference type="Gene3D" id="2.60.40.640">
    <property type="match status" value="1"/>
</dbReference>
<evidence type="ECO:0000313" key="1">
    <source>
        <dbReference type="EMBL" id="KAL2838180.1"/>
    </source>
</evidence>
<keyword evidence="2" id="KW-1185">Reference proteome</keyword>
<dbReference type="Proteomes" id="UP001610446">
    <property type="component" value="Unassembled WGS sequence"/>
</dbReference>